<evidence type="ECO:0000256" key="6">
    <source>
        <dbReference type="ARBA" id="ARBA00022842"/>
    </source>
</evidence>
<evidence type="ECO:0000256" key="3">
    <source>
        <dbReference type="ARBA" id="ARBA00022722"/>
    </source>
</evidence>
<gene>
    <name evidence="8" type="primary">vapC</name>
    <name evidence="10" type="ORF">GCM10023144_43100</name>
</gene>
<dbReference type="EMBL" id="BAABFO010000031">
    <property type="protein sequence ID" value="GAA4341879.1"/>
    <property type="molecule type" value="Genomic_DNA"/>
</dbReference>
<protein>
    <recommendedName>
        <fullName evidence="8">Ribonuclease VapC</fullName>
        <shortName evidence="8">RNase VapC</shortName>
        <ecNumber evidence="8">3.1.-.-</ecNumber>
    </recommendedName>
    <alternativeName>
        <fullName evidence="8">Toxin VapC</fullName>
    </alternativeName>
</protein>
<dbReference type="InterPro" id="IPR029060">
    <property type="entry name" value="PIN-like_dom_sf"/>
</dbReference>
<dbReference type="EC" id="3.1.-.-" evidence="8"/>
<dbReference type="PANTHER" id="PTHR33653">
    <property type="entry name" value="RIBONUCLEASE VAPC2"/>
    <property type="match status" value="1"/>
</dbReference>
<comment type="function">
    <text evidence="8">Toxic component of a toxin-antitoxin (TA) system. An RNase.</text>
</comment>
<dbReference type="InterPro" id="IPR002716">
    <property type="entry name" value="PIN_dom"/>
</dbReference>
<evidence type="ECO:0000256" key="4">
    <source>
        <dbReference type="ARBA" id="ARBA00022723"/>
    </source>
</evidence>
<dbReference type="Proteomes" id="UP001501671">
    <property type="component" value="Unassembled WGS sequence"/>
</dbReference>
<keyword evidence="3 8" id="KW-0540">Nuclease</keyword>
<feature type="binding site" evidence="8">
    <location>
        <position position="104"/>
    </location>
    <ligand>
        <name>Mg(2+)</name>
        <dbReference type="ChEBI" id="CHEBI:18420"/>
    </ligand>
</feature>
<dbReference type="InterPro" id="IPR022907">
    <property type="entry name" value="VapC_family"/>
</dbReference>
<dbReference type="PANTHER" id="PTHR33653:SF1">
    <property type="entry name" value="RIBONUCLEASE VAPC2"/>
    <property type="match status" value="1"/>
</dbReference>
<comment type="similarity">
    <text evidence="7 8">Belongs to the PINc/VapC protein family.</text>
</comment>
<evidence type="ECO:0000313" key="10">
    <source>
        <dbReference type="EMBL" id="GAA4341879.1"/>
    </source>
</evidence>
<keyword evidence="4 8" id="KW-0479">Metal-binding</keyword>
<sequence length="139" mass="14916">MIVLDTNVLSEILRPAPDPQMLAWLESQPRFALFTTTVTQGELLHGVRLLPDGQRKSALLTAVQAIFAADFAGQVLGFDSDAAGAYAEIAATRRAMGRPISQFDAMIAAIARSRGASLATRNAKDFGDCGISVINPWNR</sequence>
<dbReference type="CDD" id="cd18731">
    <property type="entry name" value="PIN_NgFitB-like"/>
    <property type="match status" value="1"/>
</dbReference>
<proteinExistence type="inferred from homology"/>
<dbReference type="SUPFAM" id="SSF88723">
    <property type="entry name" value="PIN domain-like"/>
    <property type="match status" value="1"/>
</dbReference>
<evidence type="ECO:0000256" key="8">
    <source>
        <dbReference type="HAMAP-Rule" id="MF_00265"/>
    </source>
</evidence>
<keyword evidence="5 8" id="KW-0378">Hydrolase</keyword>
<dbReference type="HAMAP" id="MF_00265">
    <property type="entry name" value="VapC_Nob1"/>
    <property type="match status" value="1"/>
</dbReference>
<comment type="caution">
    <text evidence="10">The sequence shown here is derived from an EMBL/GenBank/DDBJ whole genome shotgun (WGS) entry which is preliminary data.</text>
</comment>
<keyword evidence="11" id="KW-1185">Reference proteome</keyword>
<dbReference type="Pfam" id="PF01850">
    <property type="entry name" value="PIN"/>
    <property type="match status" value="1"/>
</dbReference>
<dbReference type="Gene3D" id="3.40.50.1010">
    <property type="entry name" value="5'-nuclease"/>
    <property type="match status" value="1"/>
</dbReference>
<organism evidence="10 11">
    <name type="scientific">Pigmentiphaga soli</name>
    <dbReference type="NCBI Taxonomy" id="1007095"/>
    <lineage>
        <taxon>Bacteria</taxon>
        <taxon>Pseudomonadati</taxon>
        <taxon>Pseudomonadota</taxon>
        <taxon>Betaproteobacteria</taxon>
        <taxon>Burkholderiales</taxon>
        <taxon>Alcaligenaceae</taxon>
        <taxon>Pigmentiphaga</taxon>
    </lineage>
</organism>
<evidence type="ECO:0000256" key="2">
    <source>
        <dbReference type="ARBA" id="ARBA00022649"/>
    </source>
</evidence>
<keyword evidence="6 8" id="KW-0460">Magnesium</keyword>
<feature type="binding site" evidence="8">
    <location>
        <position position="5"/>
    </location>
    <ligand>
        <name>Mg(2+)</name>
        <dbReference type="ChEBI" id="CHEBI:18420"/>
    </ligand>
</feature>
<evidence type="ECO:0000256" key="1">
    <source>
        <dbReference type="ARBA" id="ARBA00001946"/>
    </source>
</evidence>
<feature type="domain" description="PIN" evidence="9">
    <location>
        <begin position="2"/>
        <end position="123"/>
    </location>
</feature>
<comment type="cofactor">
    <cofactor evidence="1 8">
        <name>Mg(2+)</name>
        <dbReference type="ChEBI" id="CHEBI:18420"/>
    </cofactor>
</comment>
<dbReference type="InterPro" id="IPR050556">
    <property type="entry name" value="Type_II_TA_system_RNase"/>
</dbReference>
<reference evidence="11" key="1">
    <citation type="journal article" date="2019" name="Int. J. Syst. Evol. Microbiol.">
        <title>The Global Catalogue of Microorganisms (GCM) 10K type strain sequencing project: providing services to taxonomists for standard genome sequencing and annotation.</title>
        <authorList>
            <consortium name="The Broad Institute Genomics Platform"/>
            <consortium name="The Broad Institute Genome Sequencing Center for Infectious Disease"/>
            <person name="Wu L."/>
            <person name="Ma J."/>
        </authorList>
    </citation>
    <scope>NUCLEOTIDE SEQUENCE [LARGE SCALE GENOMIC DNA]</scope>
    <source>
        <strain evidence="11">JCM 17666</strain>
    </source>
</reference>
<evidence type="ECO:0000256" key="5">
    <source>
        <dbReference type="ARBA" id="ARBA00022801"/>
    </source>
</evidence>
<accession>A0ABP8HNV1</accession>
<evidence type="ECO:0000313" key="11">
    <source>
        <dbReference type="Proteomes" id="UP001501671"/>
    </source>
</evidence>
<evidence type="ECO:0000256" key="7">
    <source>
        <dbReference type="ARBA" id="ARBA00038093"/>
    </source>
</evidence>
<name>A0ABP8HNV1_9BURK</name>
<dbReference type="RefSeq" id="WP_345251984.1">
    <property type="nucleotide sequence ID" value="NZ_BAABFO010000031.1"/>
</dbReference>
<keyword evidence="8" id="KW-0800">Toxin</keyword>
<keyword evidence="2 8" id="KW-1277">Toxin-antitoxin system</keyword>
<evidence type="ECO:0000259" key="9">
    <source>
        <dbReference type="Pfam" id="PF01850"/>
    </source>
</evidence>